<keyword evidence="3" id="KW-0479">Metal-binding</keyword>
<dbReference type="PROSITE" id="PS51837">
    <property type="entry name" value="LITAF"/>
    <property type="match status" value="1"/>
</dbReference>
<dbReference type="GO" id="GO:0016020">
    <property type="term" value="C:membrane"/>
    <property type="evidence" value="ECO:0007669"/>
    <property type="project" value="UniProtKB-SubCell"/>
</dbReference>
<evidence type="ECO:0000256" key="5">
    <source>
        <dbReference type="ARBA" id="ARBA00023136"/>
    </source>
</evidence>
<feature type="region of interest" description="Disordered" evidence="6">
    <location>
        <begin position="1"/>
        <end position="21"/>
    </location>
</feature>
<dbReference type="Proteomes" id="UP001175001">
    <property type="component" value="Unassembled WGS sequence"/>
</dbReference>
<dbReference type="EMBL" id="JAUJDW010000102">
    <property type="protein sequence ID" value="KAK0638101.1"/>
    <property type="molecule type" value="Genomic_DNA"/>
</dbReference>
<evidence type="ECO:0000256" key="2">
    <source>
        <dbReference type="ARBA" id="ARBA00005975"/>
    </source>
</evidence>
<comment type="subcellular location">
    <subcellularLocation>
        <location evidence="1">Membrane</location>
        <topology evidence="1">Peripheral membrane protein</topology>
    </subcellularLocation>
</comment>
<dbReference type="GO" id="GO:0008270">
    <property type="term" value="F:zinc ion binding"/>
    <property type="evidence" value="ECO:0007669"/>
    <property type="project" value="TreeGrafter"/>
</dbReference>
<dbReference type="InterPro" id="IPR006629">
    <property type="entry name" value="LITAF"/>
</dbReference>
<evidence type="ECO:0000256" key="3">
    <source>
        <dbReference type="ARBA" id="ARBA00022723"/>
    </source>
</evidence>
<evidence type="ECO:0000259" key="7">
    <source>
        <dbReference type="PROSITE" id="PS51837"/>
    </source>
</evidence>
<proteinExistence type="inferred from homology"/>
<organism evidence="8 9">
    <name type="scientific">Lasiodiplodia hormozganensis</name>
    <dbReference type="NCBI Taxonomy" id="869390"/>
    <lineage>
        <taxon>Eukaryota</taxon>
        <taxon>Fungi</taxon>
        <taxon>Dikarya</taxon>
        <taxon>Ascomycota</taxon>
        <taxon>Pezizomycotina</taxon>
        <taxon>Dothideomycetes</taxon>
        <taxon>Dothideomycetes incertae sedis</taxon>
        <taxon>Botryosphaeriales</taxon>
        <taxon>Botryosphaeriaceae</taxon>
        <taxon>Lasiodiplodia</taxon>
    </lineage>
</organism>
<dbReference type="PANTHER" id="PTHR23292:SF6">
    <property type="entry name" value="FI16602P1-RELATED"/>
    <property type="match status" value="1"/>
</dbReference>
<keyword evidence="9" id="KW-1185">Reference proteome</keyword>
<evidence type="ECO:0000256" key="1">
    <source>
        <dbReference type="ARBA" id="ARBA00004170"/>
    </source>
</evidence>
<evidence type="ECO:0000256" key="6">
    <source>
        <dbReference type="SAM" id="MobiDB-lite"/>
    </source>
</evidence>
<comment type="caution">
    <text evidence="8">The sequence shown here is derived from an EMBL/GenBank/DDBJ whole genome shotgun (WGS) entry which is preliminary data.</text>
</comment>
<evidence type="ECO:0000313" key="8">
    <source>
        <dbReference type="EMBL" id="KAK0638101.1"/>
    </source>
</evidence>
<dbReference type="SMART" id="SM00714">
    <property type="entry name" value="LITAF"/>
    <property type="match status" value="1"/>
</dbReference>
<keyword evidence="4" id="KW-0862">Zinc</keyword>
<accession>A0AA39XQ05</accession>
<sequence length="176" mass="19009">MANQETPVAPPAYGSTVDNSNLTVPTAMQDLETSRTVSMEKDLGNSAAPKPTQKPVPINPRLLQNPVTLDQLDESPRCIDCPHCHQRTMTRISQNSSSQTGTTALICCLLLGVIGACIPYCCKMYYDTDHFCQSCGQRVVHKPHDGPPQLCFPLPPNPTAPQKAVIQEKGAGPVVN</sequence>
<evidence type="ECO:0000313" key="9">
    <source>
        <dbReference type="Proteomes" id="UP001175001"/>
    </source>
</evidence>
<evidence type="ECO:0000256" key="4">
    <source>
        <dbReference type="ARBA" id="ARBA00022833"/>
    </source>
</evidence>
<gene>
    <name evidence="8" type="ORF">DIS24_g10163</name>
</gene>
<feature type="region of interest" description="Disordered" evidence="6">
    <location>
        <begin position="42"/>
        <end position="61"/>
    </location>
</feature>
<dbReference type="Pfam" id="PF10601">
    <property type="entry name" value="zf-LITAF-like"/>
    <property type="match status" value="1"/>
</dbReference>
<dbReference type="PANTHER" id="PTHR23292">
    <property type="entry name" value="LIPOPOLYSACCHARIDE-INDUCED TUMOR NECROSIS FACTOR-ALPHA FACTOR"/>
    <property type="match status" value="1"/>
</dbReference>
<dbReference type="AlphaFoldDB" id="A0AA39XQ05"/>
<dbReference type="InterPro" id="IPR037519">
    <property type="entry name" value="LITAF_fam"/>
</dbReference>
<reference evidence="8" key="1">
    <citation type="submission" date="2023-06" db="EMBL/GenBank/DDBJ databases">
        <title>Multi-omics analyses reveal the molecular pathogenesis toolkit of Lasiodiplodia hormozganensis, a cross-kingdom pathogen.</title>
        <authorList>
            <person name="Felix C."/>
            <person name="Meneses R."/>
            <person name="Goncalves M.F.M."/>
            <person name="Tilleman L."/>
            <person name="Duarte A.S."/>
            <person name="Jorrin-Novo J.V."/>
            <person name="Van De Peer Y."/>
            <person name="Deforce D."/>
            <person name="Van Nieuwerburgh F."/>
            <person name="Esteves A.C."/>
            <person name="Alves A."/>
        </authorList>
    </citation>
    <scope>NUCLEOTIDE SEQUENCE</scope>
    <source>
        <strain evidence="8">CBS 339.90</strain>
    </source>
</reference>
<comment type="similarity">
    <text evidence="2">Belongs to the CDIP1/LITAF family.</text>
</comment>
<protein>
    <recommendedName>
        <fullName evidence="7">LITAF domain-containing protein</fullName>
    </recommendedName>
</protein>
<keyword evidence="5" id="KW-0472">Membrane</keyword>
<name>A0AA39XQ05_9PEZI</name>
<feature type="domain" description="LITAF" evidence="7">
    <location>
        <begin position="59"/>
        <end position="144"/>
    </location>
</feature>